<sequence>MKVTVAFGEMKIVVPCGSGDFSIKDLAAKAVYRMKHSLKFSSDFDKILVHSLSISRDGGILDWDDLVSDVLDDREQLVAQYSVESSLPGPTFSPPKFQPTPSLAPLIFELSRVQHPHTAGTGSGDPDPSSSGGGGVLMSHIRVGYSGVHGAAGSSSSSLSLSSGSLGGGGHQHHHHHRTPHSHQDLFSSTRHSRAAELPDHHSQHLHQHHHSLAHQQPLNEIEIPPQGIFEDQNKADSGYKSDHTRLFCDLPSSNSGDAGRQNLVTPPLPPPIVFDYEKNSLSHQQSARKSLPESPTDNGPNSEGIPTRGANNPVMEKLSEILSRRRAHLRSSWDYEKNDYIDKEKEIAEGEEGDDEDDVDEDDFMEVSDAISGKANLETPAMVSSLSTPGIGEISIMTTTSNCSGKRSTTTNTTDGEGGNFSDEGLSTVRRVVQQPSSLPKESNFSSTPTRSPFSAAQTSKNLEPLISFAVSPQKNCPSRGNPNCQVLTDRPSHRPHQHQTVFTDNPHNDSLPRDRSIPTELSRDSGSKISTANSYQNQPPIGSNSKAPTAANAFQSDQNEEELEAEAEEDYPMLRLDYRLKGDGQDAEVAAKSPPQPNVISTQSVLPDEPQPPPRSSHRGLTTPAVLQWLESTQAATAAEGCIISPFATPSSVMSGTSSLAQTLGGGEDETISASQHDLVSRVIRRNVREASEDLRRGFFLSGYESEPVNIRLTNNNPGENLGIQIKPIFTEPTEIIPFVGEIPLNSNSSGKCEAGLEVHAIMPNGRVAREGILSVGDRILSINGTSLICVPFDKGREIFQEALKNPELTLQVLPYTGKITHCPIPSTSERCRRTSPPLPTREVGGPGRSEECEKPSCGLVVVADNSGKGKETIVSKPGPPPPPRRSPHTGLSQQQRQQLQQAEDAAASAKNVPVLPPRQRQESKGSNSSTQETKTVRLRKGWHHQCLSLQMLDLFMV</sequence>
<feature type="region of interest" description="Disordered" evidence="5">
    <location>
        <begin position="586"/>
        <end position="622"/>
    </location>
</feature>
<feature type="region of interest" description="Disordered" evidence="5">
    <location>
        <begin position="871"/>
        <end position="941"/>
    </location>
</feature>
<feature type="region of interest" description="Disordered" evidence="5">
    <location>
        <begin position="827"/>
        <end position="857"/>
    </location>
</feature>
<dbReference type="SMART" id="SM00228">
    <property type="entry name" value="PDZ"/>
    <property type="match status" value="1"/>
</dbReference>
<feature type="compositionally biased region" description="Polar residues" evidence="5">
    <location>
        <begin position="927"/>
        <end position="936"/>
    </location>
</feature>
<feature type="compositionally biased region" description="Polar residues" evidence="5">
    <location>
        <begin position="529"/>
        <end position="559"/>
    </location>
</feature>
<dbReference type="OrthoDB" id="6264899at2759"/>
<feature type="compositionally biased region" description="Basic residues" evidence="5">
    <location>
        <begin position="171"/>
        <end position="181"/>
    </location>
</feature>
<dbReference type="InterPro" id="IPR021922">
    <property type="entry name" value="Par3/HAL_N"/>
</dbReference>
<feature type="compositionally biased region" description="Polar residues" evidence="5">
    <location>
        <begin position="435"/>
        <end position="459"/>
    </location>
</feature>
<evidence type="ECO:0000256" key="5">
    <source>
        <dbReference type="SAM" id="MobiDB-lite"/>
    </source>
</evidence>
<dbReference type="PANTHER" id="PTHR16484">
    <property type="entry name" value="PARTITIONING DEFECTIVE 3 RELATED"/>
    <property type="match status" value="1"/>
</dbReference>
<dbReference type="Gene3D" id="3.10.20.90">
    <property type="entry name" value="Phosphatidylinositol 3-kinase Catalytic Subunit, Chain A, domain 1"/>
    <property type="match status" value="1"/>
</dbReference>
<feature type="compositionally biased region" description="Basic and acidic residues" evidence="5">
    <location>
        <begin position="232"/>
        <end position="247"/>
    </location>
</feature>
<feature type="region of interest" description="Disordered" evidence="5">
    <location>
        <begin position="402"/>
        <end position="459"/>
    </location>
</feature>
<dbReference type="GO" id="GO:0051301">
    <property type="term" value="P:cell division"/>
    <property type="evidence" value="ECO:0007669"/>
    <property type="project" value="UniProtKB-KW"/>
</dbReference>
<dbReference type="GO" id="GO:0043296">
    <property type="term" value="C:apical junction complex"/>
    <property type="evidence" value="ECO:0007669"/>
    <property type="project" value="TreeGrafter"/>
</dbReference>
<dbReference type="GO" id="GO:0000226">
    <property type="term" value="P:microtubule cytoskeleton organization"/>
    <property type="evidence" value="ECO:0007669"/>
    <property type="project" value="TreeGrafter"/>
</dbReference>
<evidence type="ECO:0000313" key="8">
    <source>
        <dbReference type="Proteomes" id="UP000274504"/>
    </source>
</evidence>
<reference evidence="9" key="1">
    <citation type="submission" date="2016-04" db="UniProtKB">
        <authorList>
            <consortium name="WormBaseParasite"/>
        </authorList>
    </citation>
    <scope>IDENTIFICATION</scope>
</reference>
<feature type="region of interest" description="Disordered" evidence="5">
    <location>
        <begin position="230"/>
        <end position="314"/>
    </location>
</feature>
<keyword evidence="4" id="KW-0131">Cell cycle</keyword>
<dbReference type="GO" id="GO:0030010">
    <property type="term" value="P:establishment of cell polarity"/>
    <property type="evidence" value="ECO:0007669"/>
    <property type="project" value="TreeGrafter"/>
</dbReference>
<comment type="similarity">
    <text evidence="1">Belongs to the PAR3 family.</text>
</comment>
<feature type="region of interest" description="Disordered" evidence="5">
    <location>
        <begin position="474"/>
        <end position="573"/>
    </location>
</feature>
<feature type="compositionally biased region" description="Basic and acidic residues" evidence="5">
    <location>
        <begin position="508"/>
        <end position="528"/>
    </location>
</feature>
<feature type="compositionally biased region" description="Basic and acidic residues" evidence="5">
    <location>
        <begin position="194"/>
        <end position="203"/>
    </location>
</feature>
<feature type="compositionally biased region" description="Low complexity" evidence="5">
    <location>
        <begin position="896"/>
        <end position="912"/>
    </location>
</feature>
<dbReference type="InterPro" id="IPR052213">
    <property type="entry name" value="PAR3"/>
</dbReference>
<dbReference type="Proteomes" id="UP000274504">
    <property type="component" value="Unassembled WGS sequence"/>
</dbReference>
<dbReference type="WBParaSite" id="HDID_0000192801-mRNA-1">
    <property type="protein sequence ID" value="HDID_0000192801-mRNA-1"/>
    <property type="gene ID" value="HDID_0000192801"/>
</dbReference>
<keyword evidence="3" id="KW-0677">Repeat</keyword>
<dbReference type="GO" id="GO:0008104">
    <property type="term" value="P:intracellular protein localization"/>
    <property type="evidence" value="ECO:0007669"/>
    <property type="project" value="TreeGrafter"/>
</dbReference>
<feature type="compositionally biased region" description="Polar residues" evidence="5">
    <location>
        <begin position="282"/>
        <end position="302"/>
    </location>
</feature>
<feature type="region of interest" description="Disordered" evidence="5">
    <location>
        <begin position="116"/>
        <end position="138"/>
    </location>
</feature>
<evidence type="ECO:0000313" key="7">
    <source>
        <dbReference type="EMBL" id="VDL19390.1"/>
    </source>
</evidence>
<evidence type="ECO:0000256" key="3">
    <source>
        <dbReference type="ARBA" id="ARBA00022737"/>
    </source>
</evidence>
<feature type="compositionally biased region" description="Basic residues" evidence="5">
    <location>
        <begin position="204"/>
        <end position="213"/>
    </location>
</feature>
<dbReference type="GO" id="GO:0007155">
    <property type="term" value="P:cell adhesion"/>
    <property type="evidence" value="ECO:0007669"/>
    <property type="project" value="TreeGrafter"/>
</dbReference>
<dbReference type="GO" id="GO:0045197">
    <property type="term" value="P:establishment or maintenance of epithelial cell apical/basal polarity"/>
    <property type="evidence" value="ECO:0007669"/>
    <property type="project" value="TreeGrafter"/>
</dbReference>
<dbReference type="GO" id="GO:0016324">
    <property type="term" value="C:apical plasma membrane"/>
    <property type="evidence" value="ECO:0007669"/>
    <property type="project" value="TreeGrafter"/>
</dbReference>
<dbReference type="PANTHER" id="PTHR16484:SF17">
    <property type="entry name" value="BAZOOKA, ISOFORM B"/>
    <property type="match status" value="1"/>
</dbReference>
<feature type="compositionally biased region" description="Acidic residues" evidence="5">
    <location>
        <begin position="560"/>
        <end position="573"/>
    </location>
</feature>
<proteinExistence type="inferred from homology"/>
<dbReference type="PROSITE" id="PS50106">
    <property type="entry name" value="PDZ"/>
    <property type="match status" value="1"/>
</dbReference>
<dbReference type="GO" id="GO:0005938">
    <property type="term" value="C:cell cortex"/>
    <property type="evidence" value="ECO:0007669"/>
    <property type="project" value="TreeGrafter"/>
</dbReference>
<dbReference type="GO" id="GO:0035091">
    <property type="term" value="F:phosphatidylinositol binding"/>
    <property type="evidence" value="ECO:0007669"/>
    <property type="project" value="TreeGrafter"/>
</dbReference>
<protein>
    <submittedName>
        <fullName evidence="9">PDZ domain-containing protein</fullName>
    </submittedName>
</protein>
<feature type="compositionally biased region" description="Low complexity" evidence="5">
    <location>
        <begin position="152"/>
        <end position="164"/>
    </location>
</feature>
<evidence type="ECO:0000256" key="2">
    <source>
        <dbReference type="ARBA" id="ARBA00022618"/>
    </source>
</evidence>
<reference evidence="7 8" key="2">
    <citation type="submission" date="2018-11" db="EMBL/GenBank/DDBJ databases">
        <authorList>
            <consortium name="Pathogen Informatics"/>
        </authorList>
    </citation>
    <scope>NUCLEOTIDE SEQUENCE [LARGE SCALE GENOMIC DNA]</scope>
</reference>
<feature type="domain" description="PDZ" evidence="6">
    <location>
        <begin position="712"/>
        <end position="817"/>
    </location>
</feature>
<dbReference type="Gene3D" id="2.30.42.10">
    <property type="match status" value="1"/>
</dbReference>
<evidence type="ECO:0000313" key="9">
    <source>
        <dbReference type="WBParaSite" id="HDID_0000192801-mRNA-1"/>
    </source>
</evidence>
<dbReference type="GO" id="GO:0051660">
    <property type="term" value="P:establishment of centrosome localization"/>
    <property type="evidence" value="ECO:0007669"/>
    <property type="project" value="TreeGrafter"/>
</dbReference>
<feature type="region of interest" description="Disordered" evidence="5">
    <location>
        <begin position="152"/>
        <end position="215"/>
    </location>
</feature>
<dbReference type="InterPro" id="IPR036034">
    <property type="entry name" value="PDZ_sf"/>
</dbReference>
<dbReference type="STRING" id="6216.A0A158QCT5"/>
<dbReference type="Pfam" id="PF00595">
    <property type="entry name" value="PDZ"/>
    <property type="match status" value="1"/>
</dbReference>
<evidence type="ECO:0000256" key="4">
    <source>
        <dbReference type="ARBA" id="ARBA00023306"/>
    </source>
</evidence>
<name>A0A158QCT5_HYMDI</name>
<feature type="compositionally biased region" description="Polar residues" evidence="5">
    <location>
        <begin position="474"/>
        <end position="488"/>
    </location>
</feature>
<gene>
    <name evidence="7" type="ORF">HDID_LOCUS1929</name>
</gene>
<keyword evidence="2" id="KW-0132">Cell division</keyword>
<evidence type="ECO:0000256" key="1">
    <source>
        <dbReference type="ARBA" id="ARBA00005358"/>
    </source>
</evidence>
<evidence type="ECO:0000259" key="6">
    <source>
        <dbReference type="PROSITE" id="PS50106"/>
    </source>
</evidence>
<dbReference type="EMBL" id="UYSG01000412">
    <property type="protein sequence ID" value="VDL19390.1"/>
    <property type="molecule type" value="Genomic_DNA"/>
</dbReference>
<dbReference type="Pfam" id="PF12053">
    <property type="entry name" value="Par3_HAL_N_term"/>
    <property type="match status" value="1"/>
</dbReference>
<dbReference type="GO" id="GO:0005912">
    <property type="term" value="C:adherens junction"/>
    <property type="evidence" value="ECO:0007669"/>
    <property type="project" value="TreeGrafter"/>
</dbReference>
<dbReference type="SUPFAM" id="SSF50156">
    <property type="entry name" value="PDZ domain-like"/>
    <property type="match status" value="1"/>
</dbReference>
<accession>A0A158QCT5</accession>
<dbReference type="InterPro" id="IPR001478">
    <property type="entry name" value="PDZ"/>
</dbReference>
<dbReference type="AlphaFoldDB" id="A0A158QCT5"/>
<organism evidence="9">
    <name type="scientific">Hymenolepis diminuta</name>
    <name type="common">Rat tapeworm</name>
    <dbReference type="NCBI Taxonomy" id="6216"/>
    <lineage>
        <taxon>Eukaryota</taxon>
        <taxon>Metazoa</taxon>
        <taxon>Spiralia</taxon>
        <taxon>Lophotrochozoa</taxon>
        <taxon>Platyhelminthes</taxon>
        <taxon>Cestoda</taxon>
        <taxon>Eucestoda</taxon>
        <taxon>Cyclophyllidea</taxon>
        <taxon>Hymenolepididae</taxon>
        <taxon>Hymenolepis</taxon>
    </lineage>
</organism>